<keyword evidence="5" id="KW-0375">Hydrogen ion transport</keyword>
<dbReference type="GO" id="GO:0015986">
    <property type="term" value="P:proton motive force-driven ATP synthesis"/>
    <property type="evidence" value="ECO:0007669"/>
    <property type="project" value="InterPro"/>
</dbReference>
<dbReference type="SUPFAM" id="SSF111357">
    <property type="entry name" value="Mitochondrial ATP synthase coupling factor 6"/>
    <property type="match status" value="1"/>
</dbReference>
<evidence type="ECO:0000313" key="12">
    <source>
        <dbReference type="Proteomes" id="UP000507470"/>
    </source>
</evidence>
<evidence type="ECO:0000256" key="3">
    <source>
        <dbReference type="ARBA" id="ARBA00022448"/>
    </source>
</evidence>
<evidence type="ECO:0000313" key="11">
    <source>
        <dbReference type="EMBL" id="CAC5385679.1"/>
    </source>
</evidence>
<evidence type="ECO:0000256" key="5">
    <source>
        <dbReference type="ARBA" id="ARBA00022781"/>
    </source>
</evidence>
<evidence type="ECO:0000256" key="1">
    <source>
        <dbReference type="ARBA" id="ARBA00004273"/>
    </source>
</evidence>
<comment type="similarity">
    <text evidence="2">Belongs to the eukaryotic ATPase subunit F6 family.</text>
</comment>
<reference evidence="11 12" key="1">
    <citation type="submission" date="2020-06" db="EMBL/GenBank/DDBJ databases">
        <authorList>
            <person name="Li R."/>
            <person name="Bekaert M."/>
        </authorList>
    </citation>
    <scope>NUCLEOTIDE SEQUENCE [LARGE SCALE GENOMIC DNA]</scope>
    <source>
        <strain evidence="12">wild</strain>
    </source>
</reference>
<evidence type="ECO:0000256" key="6">
    <source>
        <dbReference type="ARBA" id="ARBA00022792"/>
    </source>
</evidence>
<evidence type="ECO:0000256" key="8">
    <source>
        <dbReference type="ARBA" id="ARBA00023128"/>
    </source>
</evidence>
<dbReference type="AlphaFoldDB" id="A0A6J8BSH3"/>
<keyword evidence="6" id="KW-0999">Mitochondrion inner membrane</keyword>
<dbReference type="Proteomes" id="UP000507470">
    <property type="component" value="Unassembled WGS sequence"/>
</dbReference>
<dbReference type="Pfam" id="PF05511">
    <property type="entry name" value="ATP-synt_F6"/>
    <property type="match status" value="1"/>
</dbReference>
<name>A0A6J8BSH3_MYTCO</name>
<evidence type="ECO:0000256" key="4">
    <source>
        <dbReference type="ARBA" id="ARBA00022547"/>
    </source>
</evidence>
<dbReference type="PANTHER" id="PTHR12441:SF10">
    <property type="entry name" value="ATP SYNTHASE-COUPLING FACTOR 6, MITOCHONDRIAL"/>
    <property type="match status" value="1"/>
</dbReference>
<feature type="compositionally biased region" description="Acidic residues" evidence="10">
    <location>
        <begin position="217"/>
        <end position="228"/>
    </location>
</feature>
<evidence type="ECO:0000256" key="2">
    <source>
        <dbReference type="ARBA" id="ARBA00007346"/>
    </source>
</evidence>
<feature type="region of interest" description="Disordered" evidence="10">
    <location>
        <begin position="216"/>
        <end position="237"/>
    </location>
</feature>
<dbReference type="InterPro" id="IPR008387">
    <property type="entry name" value="ATP_synth_f6_mt"/>
</dbReference>
<dbReference type="OrthoDB" id="8902296at2759"/>
<sequence>MVQGDFNAYTNTLPDYVSYDESKQPYVVDDYYVEDSIMPRNNLDPKRINNSGRCLLNLCKETSLRILMEERLVIYMVNNHACFKNKMLAARVLRSTVCCVGPHVRRTISSCSVLAQKQTSSGDPNDLIQQLFIQKIREFDKKTKSAGGKMPDVDPQVQANLDKEMKKVATQFGVAEGKEAEFSKFPEFNFEAEKLQVFTEERGDITRMLVEQCLAPDESELEKNEEDPNVPYFDRYV</sequence>
<keyword evidence="3" id="KW-0813">Transport</keyword>
<organism evidence="11 12">
    <name type="scientific">Mytilus coruscus</name>
    <name type="common">Sea mussel</name>
    <dbReference type="NCBI Taxonomy" id="42192"/>
    <lineage>
        <taxon>Eukaryota</taxon>
        <taxon>Metazoa</taxon>
        <taxon>Spiralia</taxon>
        <taxon>Lophotrochozoa</taxon>
        <taxon>Mollusca</taxon>
        <taxon>Bivalvia</taxon>
        <taxon>Autobranchia</taxon>
        <taxon>Pteriomorphia</taxon>
        <taxon>Mytilida</taxon>
        <taxon>Mytiloidea</taxon>
        <taxon>Mytilidae</taxon>
        <taxon>Mytilinae</taxon>
        <taxon>Mytilus</taxon>
    </lineage>
</organism>
<keyword evidence="7" id="KW-0406">Ion transport</keyword>
<dbReference type="GO" id="GO:0015078">
    <property type="term" value="F:proton transmembrane transporter activity"/>
    <property type="evidence" value="ECO:0007669"/>
    <property type="project" value="InterPro"/>
</dbReference>
<gene>
    <name evidence="11" type="ORF">MCOR_21190</name>
</gene>
<protein>
    <submittedName>
        <fullName evidence="11">Uncharacterized protein</fullName>
    </submittedName>
</protein>
<comment type="subcellular location">
    <subcellularLocation>
        <location evidence="1">Mitochondrion inner membrane</location>
    </subcellularLocation>
</comment>
<evidence type="ECO:0000256" key="10">
    <source>
        <dbReference type="SAM" id="MobiDB-lite"/>
    </source>
</evidence>
<dbReference type="PANTHER" id="PTHR12441">
    <property type="entry name" value="ATP SYNTHASE COUPLING FACTOR 6, MITOCHONDRIAL"/>
    <property type="match status" value="1"/>
</dbReference>
<dbReference type="Gene3D" id="1.10.246.110">
    <property type="entry name" value="Mitochondrial ATP synthase-coupling factor 6"/>
    <property type="match status" value="1"/>
</dbReference>
<evidence type="ECO:0000256" key="9">
    <source>
        <dbReference type="ARBA" id="ARBA00023136"/>
    </source>
</evidence>
<dbReference type="GO" id="GO:0005743">
    <property type="term" value="C:mitochondrial inner membrane"/>
    <property type="evidence" value="ECO:0007669"/>
    <property type="project" value="UniProtKB-SubCell"/>
</dbReference>
<dbReference type="FunFam" id="1.10.246.110:FF:000001">
    <property type="entry name" value="ATP synthase-coupling factor 6, mitochondrial"/>
    <property type="match status" value="1"/>
</dbReference>
<accession>A0A6J8BSH3</accession>
<keyword evidence="9" id="KW-0472">Membrane</keyword>
<keyword evidence="8" id="KW-0496">Mitochondrion</keyword>
<dbReference type="EMBL" id="CACVKT020003742">
    <property type="protein sequence ID" value="CAC5385679.1"/>
    <property type="molecule type" value="Genomic_DNA"/>
</dbReference>
<dbReference type="GO" id="GO:0045259">
    <property type="term" value="C:proton-transporting ATP synthase complex"/>
    <property type="evidence" value="ECO:0007669"/>
    <property type="project" value="UniProtKB-KW"/>
</dbReference>
<proteinExistence type="inferred from homology"/>
<keyword evidence="4" id="KW-0138">CF(0)</keyword>
<evidence type="ECO:0000256" key="7">
    <source>
        <dbReference type="ARBA" id="ARBA00023065"/>
    </source>
</evidence>
<dbReference type="InterPro" id="IPR036204">
    <property type="entry name" value="ATP_synth_f6_sf_mt"/>
</dbReference>
<keyword evidence="12" id="KW-1185">Reference proteome</keyword>